<proteinExistence type="predicted"/>
<dbReference type="Gene3D" id="1.10.287.40">
    <property type="entry name" value="Serine-tRNA synthetase, tRNA binding domain"/>
    <property type="match status" value="1"/>
</dbReference>
<evidence type="ECO:0000313" key="11">
    <source>
        <dbReference type="Proteomes" id="UP000054018"/>
    </source>
</evidence>
<dbReference type="SUPFAM" id="SSF46589">
    <property type="entry name" value="tRNA-binding arm"/>
    <property type="match status" value="1"/>
</dbReference>
<dbReference type="GO" id="GO:0006434">
    <property type="term" value="P:seryl-tRNA aminoacylation"/>
    <property type="evidence" value="ECO:0007669"/>
    <property type="project" value="InterPro"/>
</dbReference>
<dbReference type="InterPro" id="IPR045864">
    <property type="entry name" value="aa-tRNA-synth_II/BPL/LPL"/>
</dbReference>
<reference evidence="11" key="2">
    <citation type="submission" date="2015-01" db="EMBL/GenBank/DDBJ databases">
        <title>Evolutionary Origins and Diversification of the Mycorrhizal Mutualists.</title>
        <authorList>
            <consortium name="DOE Joint Genome Institute"/>
            <consortium name="Mycorrhizal Genomics Consortium"/>
            <person name="Kohler A."/>
            <person name="Kuo A."/>
            <person name="Nagy L.G."/>
            <person name="Floudas D."/>
            <person name="Copeland A."/>
            <person name="Barry K.W."/>
            <person name="Cichocki N."/>
            <person name="Veneault-Fourrey C."/>
            <person name="LaButti K."/>
            <person name="Lindquist E.A."/>
            <person name="Lipzen A."/>
            <person name="Lundell T."/>
            <person name="Morin E."/>
            <person name="Murat C."/>
            <person name="Riley R."/>
            <person name="Ohm R."/>
            <person name="Sun H."/>
            <person name="Tunlid A."/>
            <person name="Henrissat B."/>
            <person name="Grigoriev I.V."/>
            <person name="Hibbett D.S."/>
            <person name="Martin F."/>
        </authorList>
    </citation>
    <scope>NUCLEOTIDE SEQUENCE [LARGE SCALE GENOMIC DNA]</scope>
    <source>
        <strain evidence="11">441</strain>
    </source>
</reference>
<dbReference type="EC" id="6.1.1.11" evidence="1"/>
<evidence type="ECO:0000256" key="5">
    <source>
        <dbReference type="ARBA" id="ARBA00023146"/>
    </source>
</evidence>
<evidence type="ECO:0000256" key="4">
    <source>
        <dbReference type="ARBA" id="ARBA00022840"/>
    </source>
</evidence>
<dbReference type="PANTHER" id="PTHR11778">
    <property type="entry name" value="SERYL-TRNA SYNTHETASE"/>
    <property type="match status" value="1"/>
</dbReference>
<keyword evidence="5" id="KW-0030">Aminoacyl-tRNA synthetase</keyword>
<dbReference type="EMBL" id="KN833687">
    <property type="protein sequence ID" value="KIK30125.1"/>
    <property type="molecule type" value="Genomic_DNA"/>
</dbReference>
<dbReference type="Pfam" id="PF00587">
    <property type="entry name" value="tRNA-synt_2b"/>
    <property type="match status" value="1"/>
</dbReference>
<dbReference type="InterPro" id="IPR002317">
    <property type="entry name" value="Ser-tRNA-ligase_type_1"/>
</dbReference>
<keyword evidence="8" id="KW-0175">Coiled coil</keyword>
<dbReference type="SUPFAM" id="SSF55681">
    <property type="entry name" value="Class II aaRS and biotin synthetases"/>
    <property type="match status" value="1"/>
</dbReference>
<evidence type="ECO:0000256" key="6">
    <source>
        <dbReference type="ARBA" id="ARBA00031113"/>
    </source>
</evidence>
<feature type="domain" description="Aminoacyl-transfer RNA synthetases class-II family profile" evidence="9">
    <location>
        <begin position="255"/>
        <end position="504"/>
    </location>
</feature>
<dbReference type="Gene3D" id="3.30.930.10">
    <property type="entry name" value="Bira Bifunctional Protein, Domain 2"/>
    <property type="match status" value="1"/>
</dbReference>
<protein>
    <recommendedName>
        <fullName evidence="1">serine--tRNA ligase</fullName>
        <ecNumber evidence="1">6.1.1.11</ecNumber>
    </recommendedName>
    <alternativeName>
        <fullName evidence="6">Seryl-tRNA synthetase</fullName>
    </alternativeName>
    <alternativeName>
        <fullName evidence="7">Seryl-tRNA(Ser) synthetase</fullName>
    </alternativeName>
</protein>
<organism evidence="10 11">
    <name type="scientific">Pisolithus microcarpus 441</name>
    <dbReference type="NCBI Taxonomy" id="765257"/>
    <lineage>
        <taxon>Eukaryota</taxon>
        <taxon>Fungi</taxon>
        <taxon>Dikarya</taxon>
        <taxon>Basidiomycota</taxon>
        <taxon>Agaricomycotina</taxon>
        <taxon>Agaricomycetes</taxon>
        <taxon>Agaricomycetidae</taxon>
        <taxon>Boletales</taxon>
        <taxon>Sclerodermatineae</taxon>
        <taxon>Pisolithaceae</taxon>
        <taxon>Pisolithus</taxon>
    </lineage>
</organism>
<name>A0A0C9YYC8_9AGAM</name>
<dbReference type="STRING" id="765257.A0A0C9YYC8"/>
<evidence type="ECO:0000256" key="2">
    <source>
        <dbReference type="ARBA" id="ARBA00022598"/>
    </source>
</evidence>
<dbReference type="AlphaFoldDB" id="A0A0C9YYC8"/>
<evidence type="ECO:0000256" key="7">
    <source>
        <dbReference type="ARBA" id="ARBA00034892"/>
    </source>
</evidence>
<evidence type="ECO:0000256" key="3">
    <source>
        <dbReference type="ARBA" id="ARBA00022741"/>
    </source>
</evidence>
<dbReference type="InterPro" id="IPR010978">
    <property type="entry name" value="tRNA-bd_arm"/>
</dbReference>
<evidence type="ECO:0000256" key="8">
    <source>
        <dbReference type="SAM" id="Coils"/>
    </source>
</evidence>
<dbReference type="HOGENOM" id="CLU_023797_4_3_1"/>
<evidence type="ECO:0000259" key="9">
    <source>
        <dbReference type="PROSITE" id="PS50862"/>
    </source>
</evidence>
<dbReference type="NCBIfam" id="TIGR00414">
    <property type="entry name" value="serS"/>
    <property type="match status" value="1"/>
</dbReference>
<dbReference type="GO" id="GO:0005524">
    <property type="term" value="F:ATP binding"/>
    <property type="evidence" value="ECO:0007669"/>
    <property type="project" value="UniProtKB-KW"/>
</dbReference>
<keyword evidence="4" id="KW-0067">ATP-binding</keyword>
<accession>A0A0C9YYC8</accession>
<dbReference type="PRINTS" id="PR00981">
    <property type="entry name" value="TRNASYNTHSER"/>
</dbReference>
<evidence type="ECO:0000256" key="1">
    <source>
        <dbReference type="ARBA" id="ARBA00012840"/>
    </source>
</evidence>
<dbReference type="Proteomes" id="UP000054018">
    <property type="component" value="Unassembled WGS sequence"/>
</dbReference>
<gene>
    <name evidence="10" type="ORF">PISMIDRAFT_26646</name>
</gene>
<dbReference type="GO" id="GO:0004828">
    <property type="term" value="F:serine-tRNA ligase activity"/>
    <property type="evidence" value="ECO:0007669"/>
    <property type="project" value="UniProtKB-EC"/>
</dbReference>
<dbReference type="InterPro" id="IPR002314">
    <property type="entry name" value="aa-tRNA-synt_IIb"/>
</dbReference>
<keyword evidence="2" id="KW-0436">Ligase</keyword>
<reference evidence="10 11" key="1">
    <citation type="submission" date="2014-04" db="EMBL/GenBank/DDBJ databases">
        <authorList>
            <consortium name="DOE Joint Genome Institute"/>
            <person name="Kuo A."/>
            <person name="Kohler A."/>
            <person name="Costa M.D."/>
            <person name="Nagy L.G."/>
            <person name="Floudas D."/>
            <person name="Copeland A."/>
            <person name="Barry K.W."/>
            <person name="Cichocki N."/>
            <person name="Veneault-Fourrey C."/>
            <person name="LaButti K."/>
            <person name="Lindquist E.A."/>
            <person name="Lipzen A."/>
            <person name="Lundell T."/>
            <person name="Morin E."/>
            <person name="Murat C."/>
            <person name="Sun H."/>
            <person name="Tunlid A."/>
            <person name="Henrissat B."/>
            <person name="Grigoriev I.V."/>
            <person name="Hibbett D.S."/>
            <person name="Martin F."/>
            <person name="Nordberg H.P."/>
            <person name="Cantor M.N."/>
            <person name="Hua S.X."/>
        </authorList>
    </citation>
    <scope>NUCLEOTIDE SEQUENCE [LARGE SCALE GENOMIC DNA]</scope>
    <source>
        <strain evidence="10 11">441</strain>
    </source>
</reference>
<keyword evidence="11" id="KW-1185">Reference proteome</keyword>
<dbReference type="PROSITE" id="PS50862">
    <property type="entry name" value="AA_TRNA_LIGASE_II"/>
    <property type="match status" value="1"/>
</dbReference>
<sequence length="521" mass="57653">MVLEADAIRAFAEGLTRVTTCDVARFVMSASLWWTASKWRSRCLCSVFQSGRRSYSKAISDTAVLPKPRLDYNAISESIVYKSHNAFNRKYPLPVGALQSIARTHAEQKELSSQLSMKRHLRYTLGDRIRITKDSAEKQTLLGEAKTMKAEITRLEESLAAVEETLLNLSLQLPNDTHPDAPIGPEDAATILSTHGPPPMPSSAERDHTEVGRALGLFDFESAAVVTGSSWYYLLGEAALLESALTNYAISIALKHGFKFVTTPDIVREDIASRCGFQPRDQQSGNPTSQTYFITDSHPELVLSGTAEIPLAGMFANRIFPENTLPMKVVGLGRAFRAEAGSRGADTRGLYRVHQFTKVELFAVCEDDDSERTMEEFRRVQTEILKGLGIPFRVLDMPTEELGASAFRKYDMEAWMPGRGRWGEISSTSNCTDYQARRLHIRYRRAAAHQSSAIKPPTHGSQSATAFAHTVNGTAAAIPRLILALVENGARFDEEGKVVGLDLPSTLKPYWLAPSAIVRWL</sequence>
<evidence type="ECO:0000313" key="10">
    <source>
        <dbReference type="EMBL" id="KIK30125.1"/>
    </source>
</evidence>
<feature type="coiled-coil region" evidence="8">
    <location>
        <begin position="138"/>
        <end position="172"/>
    </location>
</feature>
<dbReference type="InterPro" id="IPR006195">
    <property type="entry name" value="aa-tRNA-synth_II"/>
</dbReference>
<dbReference type="InterPro" id="IPR042103">
    <property type="entry name" value="SerRS_1_N_sf"/>
</dbReference>
<dbReference type="OrthoDB" id="10264585at2759"/>
<keyword evidence="3" id="KW-0547">Nucleotide-binding</keyword>